<dbReference type="OrthoDB" id="3222453at2759"/>
<protein>
    <submittedName>
        <fullName evidence="1">Uncharacterized protein</fullName>
    </submittedName>
</protein>
<gene>
    <name evidence="1" type="ORF">GYMLUDRAFT_691122</name>
</gene>
<accession>A0A0D0C8M1</accession>
<dbReference type="EMBL" id="KN834783">
    <property type="protein sequence ID" value="KIK58844.1"/>
    <property type="molecule type" value="Genomic_DNA"/>
</dbReference>
<organism evidence="1 2">
    <name type="scientific">Collybiopsis luxurians FD-317 M1</name>
    <dbReference type="NCBI Taxonomy" id="944289"/>
    <lineage>
        <taxon>Eukaryota</taxon>
        <taxon>Fungi</taxon>
        <taxon>Dikarya</taxon>
        <taxon>Basidiomycota</taxon>
        <taxon>Agaricomycotina</taxon>
        <taxon>Agaricomycetes</taxon>
        <taxon>Agaricomycetidae</taxon>
        <taxon>Agaricales</taxon>
        <taxon>Marasmiineae</taxon>
        <taxon>Omphalotaceae</taxon>
        <taxon>Collybiopsis</taxon>
        <taxon>Collybiopsis luxurians</taxon>
    </lineage>
</organism>
<name>A0A0D0C8M1_9AGAR</name>
<dbReference type="Proteomes" id="UP000053593">
    <property type="component" value="Unassembled WGS sequence"/>
</dbReference>
<reference evidence="1 2" key="1">
    <citation type="submission" date="2014-04" db="EMBL/GenBank/DDBJ databases">
        <title>Evolutionary Origins and Diversification of the Mycorrhizal Mutualists.</title>
        <authorList>
            <consortium name="DOE Joint Genome Institute"/>
            <consortium name="Mycorrhizal Genomics Consortium"/>
            <person name="Kohler A."/>
            <person name="Kuo A."/>
            <person name="Nagy L.G."/>
            <person name="Floudas D."/>
            <person name="Copeland A."/>
            <person name="Barry K.W."/>
            <person name="Cichocki N."/>
            <person name="Veneault-Fourrey C."/>
            <person name="LaButti K."/>
            <person name="Lindquist E.A."/>
            <person name="Lipzen A."/>
            <person name="Lundell T."/>
            <person name="Morin E."/>
            <person name="Murat C."/>
            <person name="Riley R."/>
            <person name="Ohm R."/>
            <person name="Sun H."/>
            <person name="Tunlid A."/>
            <person name="Henrissat B."/>
            <person name="Grigoriev I.V."/>
            <person name="Hibbett D.S."/>
            <person name="Martin F."/>
        </authorList>
    </citation>
    <scope>NUCLEOTIDE SEQUENCE [LARGE SCALE GENOMIC DNA]</scope>
    <source>
        <strain evidence="1 2">FD-317 M1</strain>
    </source>
</reference>
<sequence>MESSTFFSRASDFSLFRPVFNMINVFADDASTNPARSTAPSTRLTPDRVYVQELLFLRKGYPLWHPKPAENMPEAYRKEGVRIGDVGLLNESGEFYFLFNACLPADDPVNSGRVPEGFKPIYGLDDQYTTRHSEEYAVGSFVLSDPAAIQRLDHDGDNGVSATIGTPNATRLSFTSQASQGAVLILPEGGRKEDHQQLGVFLQYAVGCAQSWYKHLEERGLGNSKMTLYLVTGCDKTRAWGVASFTNVHSDSPVTLDFESGLNFGDRPLTYQFTRSDSATSASGTDEVFLAQSGCVFLRGFKIAIRKQWLSRSVTAIHLPNTNVANFKLDQPKMKTMFRRKRQMYHPSDTLNQWILDNNPKVDVAITHDDDWASVIKQKDRSFPGDEELVHRLSKNLKILKLPGQDNLYGSFETGNQLTVEFLEKGPEIHETVPFHSIRQSLVTGQENVEKK</sequence>
<proteinExistence type="predicted"/>
<evidence type="ECO:0000313" key="1">
    <source>
        <dbReference type="EMBL" id="KIK58844.1"/>
    </source>
</evidence>
<keyword evidence="2" id="KW-1185">Reference proteome</keyword>
<dbReference type="HOGENOM" id="CLU_021108_6_2_1"/>
<evidence type="ECO:0000313" key="2">
    <source>
        <dbReference type="Proteomes" id="UP000053593"/>
    </source>
</evidence>
<dbReference type="AlphaFoldDB" id="A0A0D0C8M1"/>